<name>A0ABD5RH54_9EURY</name>
<keyword evidence="3" id="KW-1185">Reference proteome</keyword>
<dbReference type="InterPro" id="IPR002753">
    <property type="entry name" value="UPF0058"/>
</dbReference>
<evidence type="ECO:0000313" key="2">
    <source>
        <dbReference type="EMBL" id="MFC5969873.1"/>
    </source>
</evidence>
<evidence type="ECO:0000313" key="3">
    <source>
        <dbReference type="Proteomes" id="UP001596099"/>
    </source>
</evidence>
<accession>A0ABD5RH54</accession>
<dbReference type="Gene3D" id="1.20.1270.110">
    <property type="entry name" value="Uncharacterised protein family UPF0058"/>
    <property type="match status" value="1"/>
</dbReference>
<organism evidence="2 3">
    <name type="scientific">Halomarina salina</name>
    <dbReference type="NCBI Taxonomy" id="1872699"/>
    <lineage>
        <taxon>Archaea</taxon>
        <taxon>Methanobacteriati</taxon>
        <taxon>Methanobacteriota</taxon>
        <taxon>Stenosarchaea group</taxon>
        <taxon>Halobacteria</taxon>
        <taxon>Halobacteriales</taxon>
        <taxon>Natronomonadaceae</taxon>
        <taxon>Halomarina</taxon>
    </lineage>
</organism>
<dbReference type="SUPFAM" id="SSF140371">
    <property type="entry name" value="Vng1086c-like"/>
    <property type="match status" value="1"/>
</dbReference>
<dbReference type="RefSeq" id="WP_247418249.1">
    <property type="nucleotide sequence ID" value="NZ_JALLGW010000001.1"/>
</dbReference>
<gene>
    <name evidence="2" type="ORF">ACFPYI_00880</name>
</gene>
<reference evidence="2 3" key="1">
    <citation type="journal article" date="2019" name="Int. J. Syst. Evol. Microbiol.">
        <title>The Global Catalogue of Microorganisms (GCM) 10K type strain sequencing project: providing services to taxonomists for standard genome sequencing and annotation.</title>
        <authorList>
            <consortium name="The Broad Institute Genomics Platform"/>
            <consortium name="The Broad Institute Genome Sequencing Center for Infectious Disease"/>
            <person name="Wu L."/>
            <person name="Ma J."/>
        </authorList>
    </citation>
    <scope>NUCLEOTIDE SEQUENCE [LARGE SCALE GENOMIC DNA]</scope>
    <source>
        <strain evidence="2 3">CGMCC 1.12543</strain>
    </source>
</reference>
<dbReference type="Pfam" id="PF01893">
    <property type="entry name" value="UPF0058"/>
    <property type="match status" value="1"/>
</dbReference>
<dbReference type="AlphaFoldDB" id="A0ABD5RH54"/>
<comment type="caution">
    <text evidence="2">The sequence shown here is derived from an EMBL/GenBank/DDBJ whole genome shotgun (WGS) entry which is preliminary data.</text>
</comment>
<feature type="region of interest" description="Disordered" evidence="1">
    <location>
        <begin position="62"/>
        <end position="89"/>
    </location>
</feature>
<protein>
    <submittedName>
        <fullName evidence="2">UPF0058 family protein</fullName>
    </submittedName>
</protein>
<proteinExistence type="predicted"/>
<dbReference type="InterPro" id="IPR036519">
    <property type="entry name" value="UPF0058_sf"/>
</dbReference>
<evidence type="ECO:0000256" key="1">
    <source>
        <dbReference type="SAM" id="MobiDB-lite"/>
    </source>
</evidence>
<dbReference type="Proteomes" id="UP001596099">
    <property type="component" value="Unassembled WGS sequence"/>
</dbReference>
<dbReference type="PANTHER" id="PTHR42203:SF2">
    <property type="entry name" value="UPF0058 PROTEIN MJ1205"/>
    <property type="match status" value="1"/>
</dbReference>
<feature type="compositionally biased region" description="Basic and acidic residues" evidence="1">
    <location>
        <begin position="72"/>
        <end position="82"/>
    </location>
</feature>
<dbReference type="EMBL" id="JBHSQH010000001">
    <property type="protein sequence ID" value="MFC5969873.1"/>
    <property type="molecule type" value="Genomic_DNA"/>
</dbReference>
<sequence>MRKRELVHVHALLARIRWYADDRGDLPADALDEYDALGVAPTAVYRSKQAHEEAVITLTESLASAVEDTEPTDERSPSHDDQAASAQGD</sequence>
<dbReference type="PANTHER" id="PTHR42203">
    <property type="entry name" value="UPF0058 PROTEIN MJ1205"/>
    <property type="match status" value="1"/>
</dbReference>